<dbReference type="InterPro" id="IPR020904">
    <property type="entry name" value="Sc_DH/Rdtase_CS"/>
</dbReference>
<dbReference type="PANTHER" id="PTHR42760:SF133">
    <property type="entry name" value="3-OXOACYL-[ACYL-CARRIER-PROTEIN] REDUCTASE"/>
    <property type="match status" value="1"/>
</dbReference>
<dbReference type="AlphaFoldDB" id="A0AAW1PRX7"/>
<dbReference type="GO" id="GO:0016616">
    <property type="term" value="F:oxidoreductase activity, acting on the CH-OH group of donors, NAD or NADP as acceptor"/>
    <property type="evidence" value="ECO:0007669"/>
    <property type="project" value="TreeGrafter"/>
</dbReference>
<gene>
    <name evidence="5" type="ORF">WJX72_005721</name>
</gene>
<sequence length="525" mass="56473">MDATTKPGLFFENDQQYNDHPDCQHEDGLQYLKEDHSHLRTLYKRYNEAEDVPTKVGLAERIIKNISTHASAEERYFYPQAKKLPGGQALYERALMDDQIIKDTMYYLESNKPSKDLNIPEWQVFDATVKKLIHISTEHIDIEETMYIAALKDVLSPDEKQELMRNMQSGKKTAFTHPHPEGPAADSIVTRVAHPVVAAVDRVIDAAKGSRRLQVLSGHLTAAGGSDGGSTCPRSLDRQHTSAGSYDPAQLLKSQVAIITGAGQGVGAAAARLFAQHGASVVVSDIDAKKADQVTQDICRSGGRAIAVAGDVTAADFPERVVKQAVAAFGGVDILVNNAGYTWDAVIHKITPKQWEAMLAVHCTAPFRLIQAAAPYMRDAAKKEMEAGGSAKPRCILNVSSTSGTHGNFGQANYSTAKAGVIGLTKTVAKEWGMFNIRCNALTYGFINTRLVQPKEAGAQMVVNGEKVALGIPGGGNNQEIAKAMLPLQRVGTAEEAAGAMLMLASPYASYITAQALEVTGGGWA</sequence>
<dbReference type="FunFam" id="3.40.50.720:FF:000084">
    <property type="entry name" value="Short-chain dehydrogenase reductase"/>
    <property type="match status" value="1"/>
</dbReference>
<keyword evidence="2" id="KW-0560">Oxidoreductase</keyword>
<evidence type="ECO:0000256" key="3">
    <source>
        <dbReference type="SAM" id="MobiDB-lite"/>
    </source>
</evidence>
<dbReference type="GO" id="GO:0048038">
    <property type="term" value="F:quinone binding"/>
    <property type="evidence" value="ECO:0007669"/>
    <property type="project" value="TreeGrafter"/>
</dbReference>
<organism evidence="5 6">
    <name type="scientific">[Myrmecia] bisecta</name>
    <dbReference type="NCBI Taxonomy" id="41462"/>
    <lineage>
        <taxon>Eukaryota</taxon>
        <taxon>Viridiplantae</taxon>
        <taxon>Chlorophyta</taxon>
        <taxon>core chlorophytes</taxon>
        <taxon>Trebouxiophyceae</taxon>
        <taxon>Trebouxiales</taxon>
        <taxon>Trebouxiaceae</taxon>
        <taxon>Myrmecia</taxon>
    </lineage>
</organism>
<dbReference type="PRINTS" id="PR00081">
    <property type="entry name" value="GDHRDH"/>
</dbReference>
<dbReference type="PROSITE" id="PS00061">
    <property type="entry name" value="ADH_SHORT"/>
    <property type="match status" value="1"/>
</dbReference>
<dbReference type="Proteomes" id="UP001489004">
    <property type="component" value="Unassembled WGS sequence"/>
</dbReference>
<dbReference type="PANTHER" id="PTHR42760">
    <property type="entry name" value="SHORT-CHAIN DEHYDROGENASES/REDUCTASES FAMILY MEMBER"/>
    <property type="match status" value="1"/>
</dbReference>
<evidence type="ECO:0000256" key="1">
    <source>
        <dbReference type="ARBA" id="ARBA00006484"/>
    </source>
</evidence>
<dbReference type="InterPro" id="IPR002347">
    <property type="entry name" value="SDR_fam"/>
</dbReference>
<evidence type="ECO:0000256" key="2">
    <source>
        <dbReference type="ARBA" id="ARBA00023002"/>
    </source>
</evidence>
<dbReference type="InterPro" id="IPR036291">
    <property type="entry name" value="NAD(P)-bd_dom_sf"/>
</dbReference>
<evidence type="ECO:0000313" key="5">
    <source>
        <dbReference type="EMBL" id="KAK9811547.1"/>
    </source>
</evidence>
<evidence type="ECO:0000259" key="4">
    <source>
        <dbReference type="Pfam" id="PF01814"/>
    </source>
</evidence>
<proteinExistence type="inferred from homology"/>
<dbReference type="Gene3D" id="1.20.120.520">
    <property type="entry name" value="nmb1532 protein domain like"/>
    <property type="match status" value="1"/>
</dbReference>
<dbReference type="PRINTS" id="PR00080">
    <property type="entry name" value="SDRFAMILY"/>
</dbReference>
<comment type="similarity">
    <text evidence="1">Belongs to the short-chain dehydrogenases/reductases (SDR) family.</text>
</comment>
<protein>
    <recommendedName>
        <fullName evidence="4">Hemerythrin-like domain-containing protein</fullName>
    </recommendedName>
</protein>
<dbReference type="Pfam" id="PF00106">
    <property type="entry name" value="adh_short"/>
    <property type="match status" value="1"/>
</dbReference>
<keyword evidence="6" id="KW-1185">Reference proteome</keyword>
<dbReference type="InterPro" id="IPR012312">
    <property type="entry name" value="Hemerythrin-like"/>
</dbReference>
<evidence type="ECO:0000313" key="6">
    <source>
        <dbReference type="Proteomes" id="UP001489004"/>
    </source>
</evidence>
<feature type="region of interest" description="Disordered" evidence="3">
    <location>
        <begin position="224"/>
        <end position="243"/>
    </location>
</feature>
<name>A0AAW1PRX7_9CHLO</name>
<reference evidence="5 6" key="1">
    <citation type="journal article" date="2024" name="Nat. Commun.">
        <title>Phylogenomics reveals the evolutionary origins of lichenization in chlorophyte algae.</title>
        <authorList>
            <person name="Puginier C."/>
            <person name="Libourel C."/>
            <person name="Otte J."/>
            <person name="Skaloud P."/>
            <person name="Haon M."/>
            <person name="Grisel S."/>
            <person name="Petersen M."/>
            <person name="Berrin J.G."/>
            <person name="Delaux P.M."/>
            <person name="Dal Grande F."/>
            <person name="Keller J."/>
        </authorList>
    </citation>
    <scope>NUCLEOTIDE SEQUENCE [LARGE SCALE GENOMIC DNA]</scope>
    <source>
        <strain evidence="5 6">SAG 2043</strain>
    </source>
</reference>
<dbReference type="Pfam" id="PF01814">
    <property type="entry name" value="Hemerythrin"/>
    <property type="match status" value="1"/>
</dbReference>
<comment type="caution">
    <text evidence="5">The sequence shown here is derived from an EMBL/GenBank/DDBJ whole genome shotgun (WGS) entry which is preliminary data.</text>
</comment>
<accession>A0AAW1PRX7</accession>
<dbReference type="GO" id="GO:0006633">
    <property type="term" value="P:fatty acid biosynthetic process"/>
    <property type="evidence" value="ECO:0007669"/>
    <property type="project" value="TreeGrafter"/>
</dbReference>
<dbReference type="EMBL" id="JALJOR010000009">
    <property type="protein sequence ID" value="KAK9811547.1"/>
    <property type="molecule type" value="Genomic_DNA"/>
</dbReference>
<feature type="domain" description="Hemerythrin-like" evidence="4">
    <location>
        <begin position="28"/>
        <end position="150"/>
    </location>
</feature>
<dbReference type="SUPFAM" id="SSF51735">
    <property type="entry name" value="NAD(P)-binding Rossmann-fold domains"/>
    <property type="match status" value="1"/>
</dbReference>
<dbReference type="Gene3D" id="3.40.50.720">
    <property type="entry name" value="NAD(P)-binding Rossmann-like Domain"/>
    <property type="match status" value="1"/>
</dbReference>